<dbReference type="PRINTS" id="PR00385">
    <property type="entry name" value="P450"/>
</dbReference>
<proteinExistence type="inferred from homology"/>
<keyword evidence="5" id="KW-0503">Monooxygenase</keyword>
<dbReference type="InterPro" id="IPR036396">
    <property type="entry name" value="Cyt_P450_sf"/>
</dbReference>
<evidence type="ECO:0000313" key="7">
    <source>
        <dbReference type="Proteomes" id="UP000799440"/>
    </source>
</evidence>
<dbReference type="PANTHER" id="PTHR24305:SF229">
    <property type="entry name" value="P450, PUTATIVE (EUROFUNG)-RELATED"/>
    <property type="match status" value="1"/>
</dbReference>
<gene>
    <name evidence="6" type="ORF">M011DRAFT_402297</name>
</gene>
<dbReference type="PANTHER" id="PTHR24305">
    <property type="entry name" value="CYTOCHROME P450"/>
    <property type="match status" value="1"/>
</dbReference>
<organism evidence="6 7">
    <name type="scientific">Sporormia fimetaria CBS 119925</name>
    <dbReference type="NCBI Taxonomy" id="1340428"/>
    <lineage>
        <taxon>Eukaryota</taxon>
        <taxon>Fungi</taxon>
        <taxon>Dikarya</taxon>
        <taxon>Ascomycota</taxon>
        <taxon>Pezizomycotina</taxon>
        <taxon>Dothideomycetes</taxon>
        <taxon>Pleosporomycetidae</taxon>
        <taxon>Pleosporales</taxon>
        <taxon>Sporormiaceae</taxon>
        <taxon>Sporormia</taxon>
    </lineage>
</organism>
<keyword evidence="3 4" id="KW-0408">Iron</keyword>
<dbReference type="InterPro" id="IPR002401">
    <property type="entry name" value="Cyt_P450_E_grp-I"/>
</dbReference>
<dbReference type="PROSITE" id="PS00086">
    <property type="entry name" value="CYTOCHROME_P450"/>
    <property type="match status" value="1"/>
</dbReference>
<evidence type="ECO:0000256" key="3">
    <source>
        <dbReference type="ARBA" id="ARBA00023004"/>
    </source>
</evidence>
<keyword evidence="4 5" id="KW-0349">Heme</keyword>
<evidence type="ECO:0000313" key="6">
    <source>
        <dbReference type="EMBL" id="KAF2747656.1"/>
    </source>
</evidence>
<dbReference type="Pfam" id="PF00067">
    <property type="entry name" value="p450"/>
    <property type="match status" value="1"/>
</dbReference>
<dbReference type="GO" id="GO:0005506">
    <property type="term" value="F:iron ion binding"/>
    <property type="evidence" value="ECO:0007669"/>
    <property type="project" value="InterPro"/>
</dbReference>
<feature type="binding site" description="axial binding residue" evidence="4">
    <location>
        <position position="402"/>
    </location>
    <ligand>
        <name>heme</name>
        <dbReference type="ChEBI" id="CHEBI:30413"/>
    </ligand>
    <ligandPart>
        <name>Fe</name>
        <dbReference type="ChEBI" id="CHEBI:18248"/>
    </ligandPart>
</feature>
<comment type="cofactor">
    <cofactor evidence="1 4">
        <name>heme</name>
        <dbReference type="ChEBI" id="CHEBI:30413"/>
    </cofactor>
</comment>
<dbReference type="InterPro" id="IPR050121">
    <property type="entry name" value="Cytochrome_P450_monoxygenase"/>
</dbReference>
<dbReference type="OrthoDB" id="3934656at2759"/>
<keyword evidence="5" id="KW-0560">Oxidoreductase</keyword>
<sequence length="456" mass="51757">MYRIAKGDSATKFLELHRKYGPLLRIAPNEVSVSDPAAIPHIYRHQNPLIKSDFYAAWSSGNAISNQPDLFSAVDEKWHAHLRRILNPVYALSNIIKNEQHIQNCTSMFVQKVRGFAERKELMNIGDWAQMYTFDVIGELMFGEPFGFLEKEEDYGNLISSLDAALPVLSVSAVAPAYYRPALMAASAFSPAVRRAVKATQTVREASLDCVTKRKREIAKGSANRYDLLQQLMDIVRDKGEKMNFSDKEVSLQAWQNMFAGSDTTAIEIRASFYYLSRHPEWQRRVQEELDAACDSISTPIKYTETMRLPITCACIKEAMRLFPSVVTGFQRLAPKEGVDLLGKHIPEGYRMSMTPAVVHHHVETFGTDSDEYKPERWLVSEAQTKAMEKAILTFGGGTRGCAGKNIAQVEIFTVVPETLRYFNVEWPHKEDWKTSNHSFRKAEGLIFRITERKSV</sequence>
<dbReference type="EMBL" id="MU006572">
    <property type="protein sequence ID" value="KAF2747656.1"/>
    <property type="molecule type" value="Genomic_DNA"/>
</dbReference>
<dbReference type="Gene3D" id="1.10.630.10">
    <property type="entry name" value="Cytochrome P450"/>
    <property type="match status" value="1"/>
</dbReference>
<dbReference type="InterPro" id="IPR001128">
    <property type="entry name" value="Cyt_P450"/>
</dbReference>
<dbReference type="SUPFAM" id="SSF48264">
    <property type="entry name" value="Cytochrome P450"/>
    <property type="match status" value="1"/>
</dbReference>
<reference evidence="6" key="1">
    <citation type="journal article" date="2020" name="Stud. Mycol.">
        <title>101 Dothideomycetes genomes: a test case for predicting lifestyles and emergence of pathogens.</title>
        <authorList>
            <person name="Haridas S."/>
            <person name="Albert R."/>
            <person name="Binder M."/>
            <person name="Bloem J."/>
            <person name="Labutti K."/>
            <person name="Salamov A."/>
            <person name="Andreopoulos B."/>
            <person name="Baker S."/>
            <person name="Barry K."/>
            <person name="Bills G."/>
            <person name="Bluhm B."/>
            <person name="Cannon C."/>
            <person name="Castanera R."/>
            <person name="Culley D."/>
            <person name="Daum C."/>
            <person name="Ezra D."/>
            <person name="Gonzalez J."/>
            <person name="Henrissat B."/>
            <person name="Kuo A."/>
            <person name="Liang C."/>
            <person name="Lipzen A."/>
            <person name="Lutzoni F."/>
            <person name="Magnuson J."/>
            <person name="Mondo S."/>
            <person name="Nolan M."/>
            <person name="Ohm R."/>
            <person name="Pangilinan J."/>
            <person name="Park H.-J."/>
            <person name="Ramirez L."/>
            <person name="Alfaro M."/>
            <person name="Sun H."/>
            <person name="Tritt A."/>
            <person name="Yoshinaga Y."/>
            <person name="Zwiers L.-H."/>
            <person name="Turgeon B."/>
            <person name="Goodwin S."/>
            <person name="Spatafora J."/>
            <person name="Crous P."/>
            <person name="Grigoriev I."/>
        </authorList>
    </citation>
    <scope>NUCLEOTIDE SEQUENCE</scope>
    <source>
        <strain evidence="6">CBS 119925</strain>
    </source>
</reference>
<dbReference type="GO" id="GO:0004497">
    <property type="term" value="F:monooxygenase activity"/>
    <property type="evidence" value="ECO:0007669"/>
    <property type="project" value="UniProtKB-KW"/>
</dbReference>
<comment type="similarity">
    <text evidence="5">Belongs to the cytochrome P450 family.</text>
</comment>
<name>A0A6A6VCN6_9PLEO</name>
<evidence type="ECO:0000256" key="4">
    <source>
        <dbReference type="PIRSR" id="PIRSR602401-1"/>
    </source>
</evidence>
<accession>A0A6A6VCN6</accession>
<dbReference type="PRINTS" id="PR00463">
    <property type="entry name" value="EP450I"/>
</dbReference>
<protein>
    <submittedName>
        <fullName evidence="6">Cytochrome P450</fullName>
    </submittedName>
</protein>
<evidence type="ECO:0000256" key="5">
    <source>
        <dbReference type="RuleBase" id="RU000461"/>
    </source>
</evidence>
<evidence type="ECO:0000256" key="2">
    <source>
        <dbReference type="ARBA" id="ARBA00022723"/>
    </source>
</evidence>
<dbReference type="AlphaFoldDB" id="A0A6A6VCN6"/>
<evidence type="ECO:0000256" key="1">
    <source>
        <dbReference type="ARBA" id="ARBA00001971"/>
    </source>
</evidence>
<dbReference type="GO" id="GO:0016705">
    <property type="term" value="F:oxidoreductase activity, acting on paired donors, with incorporation or reduction of molecular oxygen"/>
    <property type="evidence" value="ECO:0007669"/>
    <property type="project" value="InterPro"/>
</dbReference>
<dbReference type="CDD" id="cd11060">
    <property type="entry name" value="CYP57A1-like"/>
    <property type="match status" value="1"/>
</dbReference>
<dbReference type="InterPro" id="IPR017972">
    <property type="entry name" value="Cyt_P450_CS"/>
</dbReference>
<dbReference type="GO" id="GO:0020037">
    <property type="term" value="F:heme binding"/>
    <property type="evidence" value="ECO:0007669"/>
    <property type="project" value="InterPro"/>
</dbReference>
<keyword evidence="2 4" id="KW-0479">Metal-binding</keyword>
<dbReference type="Proteomes" id="UP000799440">
    <property type="component" value="Unassembled WGS sequence"/>
</dbReference>
<keyword evidence="7" id="KW-1185">Reference proteome</keyword>